<protein>
    <recommendedName>
        <fullName evidence="3">Mercuric ion transport protein</fullName>
    </recommendedName>
</protein>
<dbReference type="RefSeq" id="WP_092841940.1">
    <property type="nucleotide sequence ID" value="NZ_FOVP01000027.1"/>
</dbReference>
<dbReference type="EMBL" id="FOVP01000027">
    <property type="protein sequence ID" value="SFO32682.1"/>
    <property type="molecule type" value="Genomic_DNA"/>
</dbReference>
<dbReference type="OrthoDB" id="332228at2"/>
<reference evidence="2" key="1">
    <citation type="submission" date="2016-10" db="EMBL/GenBank/DDBJ databases">
        <authorList>
            <person name="Varghese N."/>
            <person name="Submissions S."/>
        </authorList>
    </citation>
    <scope>NUCLEOTIDE SEQUENCE [LARGE SCALE GENOMIC DNA]</scope>
    <source>
        <strain evidence="2">DSM 28463</strain>
    </source>
</reference>
<gene>
    <name evidence="1" type="ORF">SAMN04487859_1275</name>
</gene>
<accession>A0A1I5G9S4</accession>
<dbReference type="NCBIfam" id="NF041374">
    <property type="entry name" value="GDCCVxC"/>
    <property type="match status" value="1"/>
</dbReference>
<organism evidence="1 2">
    <name type="scientific">Roseovarius lutimaris</name>
    <dbReference type="NCBI Taxonomy" id="1005928"/>
    <lineage>
        <taxon>Bacteria</taxon>
        <taxon>Pseudomonadati</taxon>
        <taxon>Pseudomonadota</taxon>
        <taxon>Alphaproteobacteria</taxon>
        <taxon>Rhodobacterales</taxon>
        <taxon>Roseobacteraceae</taxon>
        <taxon>Roseovarius</taxon>
    </lineage>
</organism>
<dbReference type="AlphaFoldDB" id="A0A1I5G9S4"/>
<dbReference type="Proteomes" id="UP000198599">
    <property type="component" value="Unassembled WGS sequence"/>
</dbReference>
<dbReference type="InterPro" id="IPR047677">
    <property type="entry name" value="GDCCVxC"/>
</dbReference>
<dbReference type="STRING" id="1005928.SAMN04487859_1275"/>
<proteinExistence type="predicted"/>
<evidence type="ECO:0008006" key="3">
    <source>
        <dbReference type="Google" id="ProtNLM"/>
    </source>
</evidence>
<name>A0A1I5G9S4_9RHOB</name>
<sequence>MARMMTWLGGFGAGFTALCCFTGILPFLLGAVLRPKPGDCCVYCSYADVACPPVQQGDRCCG</sequence>
<evidence type="ECO:0000313" key="1">
    <source>
        <dbReference type="EMBL" id="SFO32682.1"/>
    </source>
</evidence>
<keyword evidence="2" id="KW-1185">Reference proteome</keyword>
<evidence type="ECO:0000313" key="2">
    <source>
        <dbReference type="Proteomes" id="UP000198599"/>
    </source>
</evidence>